<keyword evidence="2" id="KW-0472">Membrane</keyword>
<proteinExistence type="inferred from homology"/>
<name>A0AAV2ZMW0_9STRA</name>
<evidence type="ECO:0000256" key="1">
    <source>
        <dbReference type="ARBA" id="ARBA00037964"/>
    </source>
</evidence>
<protein>
    <submittedName>
        <fullName evidence="3">Uncharacterized protein</fullName>
    </submittedName>
</protein>
<dbReference type="PANTHER" id="PTHR43083:SF6">
    <property type="entry name" value="MANNAN POLYMERASE COMPLEXES SUBUNIT MNN9"/>
    <property type="match status" value="1"/>
</dbReference>
<comment type="similarity">
    <text evidence="1">Belongs to the ANP1/MMN9/VAN1 family.</text>
</comment>
<gene>
    <name evidence="3" type="ORF">N0F65_012208</name>
</gene>
<reference evidence="3" key="2">
    <citation type="journal article" date="2023" name="Microbiol Resour">
        <title>Decontamination and Annotation of the Draft Genome Sequence of the Oomycete Lagenidium giganteum ARSEF 373.</title>
        <authorList>
            <person name="Morgan W.R."/>
            <person name="Tartar A."/>
        </authorList>
    </citation>
    <scope>NUCLEOTIDE SEQUENCE</scope>
    <source>
        <strain evidence="3">ARSEF 373</strain>
    </source>
</reference>
<accession>A0AAV2ZMW0</accession>
<reference evidence="3" key="1">
    <citation type="submission" date="2022-11" db="EMBL/GenBank/DDBJ databases">
        <authorList>
            <person name="Morgan W.R."/>
            <person name="Tartar A."/>
        </authorList>
    </citation>
    <scope>NUCLEOTIDE SEQUENCE</scope>
    <source>
        <strain evidence="3">ARSEF 373</strain>
    </source>
</reference>
<evidence type="ECO:0000256" key="2">
    <source>
        <dbReference type="SAM" id="Phobius"/>
    </source>
</evidence>
<evidence type="ECO:0000313" key="3">
    <source>
        <dbReference type="EMBL" id="DBA04625.1"/>
    </source>
</evidence>
<evidence type="ECO:0000313" key="4">
    <source>
        <dbReference type="Proteomes" id="UP001146120"/>
    </source>
</evidence>
<dbReference type="Gene3D" id="3.90.550.10">
    <property type="entry name" value="Spore Coat Polysaccharide Biosynthesis Protein SpsA, Chain A"/>
    <property type="match status" value="1"/>
</dbReference>
<dbReference type="PANTHER" id="PTHR43083">
    <property type="entry name" value="MANNAN POLYMERASE II"/>
    <property type="match status" value="1"/>
</dbReference>
<dbReference type="EMBL" id="DAKRPA010000006">
    <property type="protein sequence ID" value="DBA04625.1"/>
    <property type="molecule type" value="Genomic_DNA"/>
</dbReference>
<dbReference type="InterPro" id="IPR052086">
    <property type="entry name" value="Mannan_Polymerase_Subunit"/>
</dbReference>
<dbReference type="Pfam" id="PF03452">
    <property type="entry name" value="Anp1"/>
    <property type="match status" value="1"/>
</dbReference>
<sequence>MERANARVCQMGVADTEATTRKHKRWTPSSWRQFAINRFSLLLLSLVVTSAVFGWRTGHFFLHGGEHGNTVSVLHPRTAALPELQHDRGFELQDTMTADIESSKASFEMHGKPERGLLDRWHNRNLLAVAENKANDSVLIVMSMNDAESWGPGRTAEDFFSLVGNFAHPKEKTSITVLTSSQEEFAKLVAIMQRKIHEYAQLTLIFRNDFNLGALTRDNRHARWAQRSRRRMLARYRNYALMASLEVWHQHVVWIDADVKVIPSHLVSKMVAARRDVLEPLCLHEDGSDYDLNAWVGIRTSPKPGENKESFVPRPFNVSHIGFFHERSEDFVPLDSVGGTMLYVRAEVHRQGVLFPHHYVIGSEWDSEGYDIETEGLCYVGHFLGFKCWAMPNEVIIHSA</sequence>
<keyword evidence="4" id="KW-1185">Reference proteome</keyword>
<feature type="transmembrane region" description="Helical" evidence="2">
    <location>
        <begin position="34"/>
        <end position="55"/>
    </location>
</feature>
<keyword evidence="2" id="KW-0812">Transmembrane</keyword>
<dbReference type="Proteomes" id="UP001146120">
    <property type="component" value="Unassembled WGS sequence"/>
</dbReference>
<dbReference type="AlphaFoldDB" id="A0AAV2ZMW0"/>
<comment type="caution">
    <text evidence="3">The sequence shown here is derived from an EMBL/GenBank/DDBJ whole genome shotgun (WGS) entry which is preliminary data.</text>
</comment>
<organism evidence="3 4">
    <name type="scientific">Lagenidium giganteum</name>
    <dbReference type="NCBI Taxonomy" id="4803"/>
    <lineage>
        <taxon>Eukaryota</taxon>
        <taxon>Sar</taxon>
        <taxon>Stramenopiles</taxon>
        <taxon>Oomycota</taxon>
        <taxon>Peronosporomycetes</taxon>
        <taxon>Pythiales</taxon>
        <taxon>Pythiaceae</taxon>
    </lineage>
</organism>
<dbReference type="InterPro" id="IPR029044">
    <property type="entry name" value="Nucleotide-diphossugar_trans"/>
</dbReference>
<keyword evidence="2" id="KW-1133">Transmembrane helix</keyword>